<dbReference type="AlphaFoldDB" id="A0A2I2F3R1"/>
<dbReference type="Proteomes" id="UP000234585">
    <property type="component" value="Unassembled WGS sequence"/>
</dbReference>
<dbReference type="STRING" id="41067.A0A2I2F3R1"/>
<dbReference type="GeneID" id="36525042"/>
<dbReference type="RefSeq" id="XP_024669289.1">
    <property type="nucleotide sequence ID" value="XM_024817882.1"/>
</dbReference>
<keyword evidence="4" id="KW-1185">Reference proteome</keyword>
<dbReference type="PANTHER" id="PTHR24148:SF64">
    <property type="entry name" value="HETEROKARYON INCOMPATIBILITY DOMAIN-CONTAINING PROTEIN"/>
    <property type="match status" value="1"/>
</dbReference>
<feature type="compositionally biased region" description="Polar residues" evidence="1">
    <location>
        <begin position="265"/>
        <end position="278"/>
    </location>
</feature>
<accession>A0A2I2F3R1</accession>
<dbReference type="EMBL" id="KZ559165">
    <property type="protein sequence ID" value="PLB35277.1"/>
    <property type="molecule type" value="Genomic_DNA"/>
</dbReference>
<evidence type="ECO:0000259" key="2">
    <source>
        <dbReference type="Pfam" id="PF06985"/>
    </source>
</evidence>
<dbReference type="PANTHER" id="PTHR24148">
    <property type="entry name" value="ANKYRIN REPEAT DOMAIN-CONTAINING PROTEIN 39 HOMOLOG-RELATED"/>
    <property type="match status" value="1"/>
</dbReference>
<proteinExistence type="predicted"/>
<evidence type="ECO:0000313" key="3">
    <source>
        <dbReference type="EMBL" id="PLB35277.1"/>
    </source>
</evidence>
<organism evidence="3 4">
    <name type="scientific">Aspergillus candidus</name>
    <dbReference type="NCBI Taxonomy" id="41067"/>
    <lineage>
        <taxon>Eukaryota</taxon>
        <taxon>Fungi</taxon>
        <taxon>Dikarya</taxon>
        <taxon>Ascomycota</taxon>
        <taxon>Pezizomycotina</taxon>
        <taxon>Eurotiomycetes</taxon>
        <taxon>Eurotiomycetidae</taxon>
        <taxon>Eurotiales</taxon>
        <taxon>Aspergillaceae</taxon>
        <taxon>Aspergillus</taxon>
        <taxon>Aspergillus subgen. Circumdati</taxon>
    </lineage>
</organism>
<dbReference type="Pfam" id="PF06985">
    <property type="entry name" value="HET"/>
    <property type="match status" value="1"/>
</dbReference>
<dbReference type="OrthoDB" id="4850726at2759"/>
<dbReference type="InterPro" id="IPR052895">
    <property type="entry name" value="HetReg/Transcr_Mod"/>
</dbReference>
<feature type="region of interest" description="Disordered" evidence="1">
    <location>
        <begin position="255"/>
        <end position="281"/>
    </location>
</feature>
<reference evidence="3 4" key="1">
    <citation type="submission" date="2017-12" db="EMBL/GenBank/DDBJ databases">
        <authorList>
            <consortium name="DOE Joint Genome Institute"/>
            <person name="Haridas S."/>
            <person name="Kjaerbolling I."/>
            <person name="Vesth T.C."/>
            <person name="Frisvad J.C."/>
            <person name="Nybo J.L."/>
            <person name="Theobald S."/>
            <person name="Kuo A."/>
            <person name="Bowyer P."/>
            <person name="Matsuda Y."/>
            <person name="Mondo S."/>
            <person name="Lyhne E.K."/>
            <person name="Kogle M.E."/>
            <person name="Clum A."/>
            <person name="Lipzen A."/>
            <person name="Salamov A."/>
            <person name="Ngan C.Y."/>
            <person name="Daum C."/>
            <person name="Chiniquy J."/>
            <person name="Barry K."/>
            <person name="LaButti K."/>
            <person name="Simmons B.A."/>
            <person name="Magnuson J.K."/>
            <person name="Mortensen U.H."/>
            <person name="Larsen T.O."/>
            <person name="Grigoriev I.V."/>
            <person name="Baker S.E."/>
            <person name="Andersen M.R."/>
            <person name="Nordberg H.P."/>
            <person name="Cantor M.N."/>
            <person name="Hua S.X."/>
        </authorList>
    </citation>
    <scope>NUCLEOTIDE SEQUENCE [LARGE SCALE GENOMIC DNA]</scope>
    <source>
        <strain evidence="3 4">CBS 102.13</strain>
    </source>
</reference>
<dbReference type="InterPro" id="IPR010730">
    <property type="entry name" value="HET"/>
</dbReference>
<protein>
    <submittedName>
        <fullName evidence="3">HET-domain-containing protein</fullName>
    </submittedName>
</protein>
<evidence type="ECO:0000313" key="4">
    <source>
        <dbReference type="Proteomes" id="UP000234585"/>
    </source>
</evidence>
<feature type="domain" description="Heterokaryon incompatibility" evidence="2">
    <location>
        <begin position="46"/>
        <end position="211"/>
    </location>
</feature>
<evidence type="ECO:0000256" key="1">
    <source>
        <dbReference type="SAM" id="MobiDB-lite"/>
    </source>
</evidence>
<gene>
    <name evidence="3" type="ORF">BDW47DRAFT_133616</name>
</gene>
<name>A0A2I2F3R1_ASPCN</name>
<sequence>MAFPYTELDVARRQIRLLSIISDTNTDAKVRCTIQSVSLQEQQPKYDALSYVWGDPNATESVLVEGHQFPVTHNLFAALRMLRQPHQPRTVWVDYICINQTDTDEKNTQVAMMGDIYRRAWKVIAFLADESLEYKGQPVSLDLLQLGVTWAKRYVGKKIDRQTMYWWKLDITSRFSKRARRKMEVSLVRASSGILDLVKLPYWNRMWTYQEYQLATEDPICICGNVAFEMSLIDPARTRRLHAVADEIRQRNVPSTGLDKKTRAHSQQVQETTTSINGSDDDIRGILSSPQDYQRQDLTRVPFSWSLVLTNHRQCSDPRDKIYGCYSFSPQVHKVYPPDYRKPVEQVFLEITEYLVNHERVGTMYHYLSLRDNHLTGSLPSWLPDYTKLSYRMLHSQAIPWEINEALWDPVKGCLPRVSQDLSTLHLWVRKAGYSTVVCTLGYDSKTVASQIINIISDEDHVLWGECWAPGSVYSRFIKACIFDTYRYGDFKTEEIIAALHQVARGFEPEQDTRQRLCWDMLRHHLPVNYGKPVLQVKDSWGHAFAIGDPETRDGDLVVVATSTLQPLVLRGVSEKFKLVGQTYLDGVLKAHTDSPLYTCLMGQSLEELLVI</sequence>